<dbReference type="SUPFAM" id="SSF53822">
    <property type="entry name" value="Periplasmic binding protein-like I"/>
    <property type="match status" value="1"/>
</dbReference>
<dbReference type="PRINTS" id="PR01535">
    <property type="entry name" value="VOMERONASL2R"/>
</dbReference>
<feature type="transmembrane region" description="Helical" evidence="12">
    <location>
        <begin position="530"/>
        <end position="553"/>
    </location>
</feature>
<accession>A0A8D2LZG6</accession>
<dbReference type="OMA" id="WICLMIF"/>
<dbReference type="PANTHER" id="PTHR24061:SF599">
    <property type="entry name" value="G-PROTEIN COUPLED RECEPTORS FAMILY 3 PROFILE DOMAIN-CONTAINING PROTEIN"/>
    <property type="match status" value="1"/>
</dbReference>
<dbReference type="AlphaFoldDB" id="A0A8D2LZG6"/>
<evidence type="ECO:0000256" key="3">
    <source>
        <dbReference type="ARBA" id="ARBA00022475"/>
    </source>
</evidence>
<dbReference type="InterPro" id="IPR017979">
    <property type="entry name" value="GPCR_3_CS"/>
</dbReference>
<evidence type="ECO:0000256" key="10">
    <source>
        <dbReference type="ARBA" id="ARBA00023180"/>
    </source>
</evidence>
<evidence type="ECO:0000313" key="15">
    <source>
        <dbReference type="Proteomes" id="UP000694545"/>
    </source>
</evidence>
<feature type="transmembrane region" description="Helical" evidence="12">
    <location>
        <begin position="689"/>
        <end position="712"/>
    </location>
</feature>
<dbReference type="FunFam" id="2.10.50.30:FF:000002">
    <property type="entry name" value="Vomeronasal 2 receptor, h1"/>
    <property type="match status" value="1"/>
</dbReference>
<keyword evidence="10" id="KW-0325">Glycoprotein</keyword>
<evidence type="ECO:0000256" key="5">
    <source>
        <dbReference type="ARBA" id="ARBA00022729"/>
    </source>
</evidence>
<dbReference type="CDD" id="cd15283">
    <property type="entry name" value="7tmC_V2R_pheromone"/>
    <property type="match status" value="1"/>
</dbReference>
<organism evidence="14 15">
    <name type="scientific">Varanus komodoensis</name>
    <name type="common">Komodo dragon</name>
    <dbReference type="NCBI Taxonomy" id="61221"/>
    <lineage>
        <taxon>Eukaryota</taxon>
        <taxon>Metazoa</taxon>
        <taxon>Chordata</taxon>
        <taxon>Craniata</taxon>
        <taxon>Vertebrata</taxon>
        <taxon>Euteleostomi</taxon>
        <taxon>Lepidosauria</taxon>
        <taxon>Squamata</taxon>
        <taxon>Bifurcata</taxon>
        <taxon>Unidentata</taxon>
        <taxon>Episquamata</taxon>
        <taxon>Toxicofera</taxon>
        <taxon>Anguimorpha</taxon>
        <taxon>Paleoanguimorpha</taxon>
        <taxon>Varanoidea</taxon>
        <taxon>Varanidae</taxon>
        <taxon>Varanus</taxon>
    </lineage>
</organism>
<evidence type="ECO:0000256" key="9">
    <source>
        <dbReference type="ARBA" id="ARBA00023170"/>
    </source>
</evidence>
<name>A0A8D2LZG6_VARKO</name>
<dbReference type="FunFam" id="3.40.50.2300:FF:000024">
    <property type="entry name" value="Vomeronasal 2, receptor 73"/>
    <property type="match status" value="1"/>
</dbReference>
<dbReference type="InterPro" id="IPR001828">
    <property type="entry name" value="ANF_lig-bd_rcpt"/>
</dbReference>
<keyword evidence="6 12" id="KW-1133">Transmembrane helix</keyword>
<dbReference type="InterPro" id="IPR028082">
    <property type="entry name" value="Peripla_BP_I"/>
</dbReference>
<dbReference type="Gene3D" id="3.40.50.2300">
    <property type="match status" value="2"/>
</dbReference>
<evidence type="ECO:0000256" key="12">
    <source>
        <dbReference type="SAM" id="Phobius"/>
    </source>
</evidence>
<keyword evidence="3" id="KW-1003">Cell membrane</keyword>
<dbReference type="Pfam" id="PF01094">
    <property type="entry name" value="ANF_receptor"/>
    <property type="match status" value="1"/>
</dbReference>
<dbReference type="InterPro" id="IPR000337">
    <property type="entry name" value="GPCR_3"/>
</dbReference>
<reference evidence="14" key="1">
    <citation type="submission" date="2025-08" db="UniProtKB">
        <authorList>
            <consortium name="Ensembl"/>
        </authorList>
    </citation>
    <scope>IDENTIFICATION</scope>
</reference>
<dbReference type="PROSITE" id="PS50259">
    <property type="entry name" value="G_PROTEIN_RECEP_F3_4"/>
    <property type="match status" value="1"/>
</dbReference>
<keyword evidence="9" id="KW-0675">Receptor</keyword>
<proteinExistence type="inferred from homology"/>
<evidence type="ECO:0000313" key="14">
    <source>
        <dbReference type="Ensembl" id="ENSVKKP00000028896.1"/>
    </source>
</evidence>
<evidence type="ECO:0000256" key="1">
    <source>
        <dbReference type="ARBA" id="ARBA00004651"/>
    </source>
</evidence>
<dbReference type="PROSITE" id="PS00981">
    <property type="entry name" value="G_PROTEIN_RECEP_F3_3"/>
    <property type="match status" value="1"/>
</dbReference>
<keyword evidence="15" id="KW-1185">Reference proteome</keyword>
<dbReference type="InterPro" id="IPR000068">
    <property type="entry name" value="GPCR_3_Ca_sens_rcpt-rel"/>
</dbReference>
<dbReference type="Ensembl" id="ENSVKKT00000029583.1">
    <property type="protein sequence ID" value="ENSVKKP00000028896.1"/>
    <property type="gene ID" value="ENSVKKG00000018614.1"/>
</dbReference>
<protein>
    <recommendedName>
        <fullName evidence="13">G-protein coupled receptors family 3 profile domain-containing protein</fullName>
    </recommendedName>
</protein>
<dbReference type="InterPro" id="IPR011500">
    <property type="entry name" value="GPCR_3_9-Cys_dom"/>
</dbReference>
<dbReference type="InterPro" id="IPR038550">
    <property type="entry name" value="GPCR_3_9-Cys_sf"/>
</dbReference>
<evidence type="ECO:0000256" key="4">
    <source>
        <dbReference type="ARBA" id="ARBA00022692"/>
    </source>
</evidence>
<evidence type="ECO:0000256" key="11">
    <source>
        <dbReference type="ARBA" id="ARBA00023224"/>
    </source>
</evidence>
<dbReference type="GO" id="GO:0004930">
    <property type="term" value="F:G protein-coupled receptor activity"/>
    <property type="evidence" value="ECO:0007669"/>
    <property type="project" value="UniProtKB-KW"/>
</dbReference>
<sequence>MLSILNKIIYIGATFNSHGSFLTKNYQHILALIFAVKEINENQQILPNVTLGSIVYDSYGGRWTYHATMELFDNWKRFIPNYKCCLQNLLMAVIGAQYSQTSLDMADILGIYKIPQVGFMVLNEPYQYRGIIQLLLHFRWTWVGILAKEDDGGRFVRKMFPMFPLHDICVAFLERIKMFYLSSIFDDLSWLIRTYHVSMKSKANAVIVYENNVLHLRLLLYLPQMEIVSTEPKGKVWIMTAKMELTSYLYQRAWDIQVIHGALSFAVHSDEVPGFKAFLQSRNHFLPRDDGFIKDFWEQAFDCVFPKTFVNQRAEGVCTGEEKLESLPGAFFEMSMTGYSYNVYNAVHATHIGISNELNCPFQDGKVVSNSMHAICLQNLVFSFHIQLHPFLKSISFNNTVGDEISFDHNGILLTGFDLVNWVTFPNQSFHRVKVGKLDPQGLSNVRFTIQDEALPLSVCMESCHPGDFRQKQEGKQSCCYDCVQCPKGKMSSQNDMDNCLECPEDQYPNQHQDSCVPKISTFLSFQEPLGSSLAILSFSLSFFTLLVLAAFLKNHHTPIVKANNRDLTYTLLISLLLCFLCTLLFISPPGEIICLLQQMSFSLAFSVAVSCVLAKTITVVLAFMATKPGSKIRRWVGKGLANAIVLSCSFAQACICIVWLVVSPPFPDADMHSVPEEIVLRCNEGSPAMFYCVLGYMGFLAMVSFSVAFFARRLPDSFNEAKFITFSMLVFCSVWLSFVPTYLSSKGKYLVAVEIFSILASSSGLLSCIFFPKCYLILIRPELNTREGLMRKKY</sequence>
<feature type="transmembrane region" description="Helical" evidence="12">
    <location>
        <begin position="600"/>
        <end position="624"/>
    </location>
</feature>
<dbReference type="InterPro" id="IPR017978">
    <property type="entry name" value="GPCR_3_C"/>
</dbReference>
<keyword evidence="5" id="KW-0732">Signal</keyword>
<feature type="transmembrane region" description="Helical" evidence="12">
    <location>
        <begin position="568"/>
        <end position="588"/>
    </location>
</feature>
<dbReference type="InterPro" id="IPR004073">
    <property type="entry name" value="GPCR_3_vmron_rcpt_2"/>
</dbReference>
<evidence type="ECO:0000259" key="13">
    <source>
        <dbReference type="PROSITE" id="PS50259"/>
    </source>
</evidence>
<evidence type="ECO:0000256" key="6">
    <source>
        <dbReference type="ARBA" id="ARBA00022989"/>
    </source>
</evidence>
<feature type="domain" description="G-protein coupled receptors family 3 profile" evidence="13">
    <location>
        <begin position="530"/>
        <end position="794"/>
    </location>
</feature>
<keyword evidence="7" id="KW-0297">G-protein coupled receptor</keyword>
<evidence type="ECO:0000256" key="2">
    <source>
        <dbReference type="ARBA" id="ARBA00007242"/>
    </source>
</evidence>
<dbReference type="PRINTS" id="PR00248">
    <property type="entry name" value="GPCRMGR"/>
</dbReference>
<reference evidence="14" key="2">
    <citation type="submission" date="2025-09" db="UniProtKB">
        <authorList>
            <consortium name="Ensembl"/>
        </authorList>
    </citation>
    <scope>IDENTIFICATION</scope>
</reference>
<keyword evidence="8 12" id="KW-0472">Membrane</keyword>
<feature type="transmembrane region" description="Helical" evidence="12">
    <location>
        <begin position="644"/>
        <end position="663"/>
    </location>
</feature>
<evidence type="ECO:0000256" key="7">
    <source>
        <dbReference type="ARBA" id="ARBA00023040"/>
    </source>
</evidence>
<dbReference type="Gene3D" id="2.10.50.30">
    <property type="entry name" value="GPCR, family 3, nine cysteines domain"/>
    <property type="match status" value="1"/>
</dbReference>
<dbReference type="Pfam" id="PF00003">
    <property type="entry name" value="7tm_3"/>
    <property type="match status" value="1"/>
</dbReference>
<dbReference type="GO" id="GO:0005886">
    <property type="term" value="C:plasma membrane"/>
    <property type="evidence" value="ECO:0007669"/>
    <property type="project" value="UniProtKB-SubCell"/>
</dbReference>
<evidence type="ECO:0000256" key="8">
    <source>
        <dbReference type="ARBA" id="ARBA00023136"/>
    </source>
</evidence>
<dbReference type="PANTHER" id="PTHR24061">
    <property type="entry name" value="CALCIUM-SENSING RECEPTOR-RELATED"/>
    <property type="match status" value="1"/>
</dbReference>
<feature type="transmembrane region" description="Helical" evidence="12">
    <location>
        <begin position="750"/>
        <end position="772"/>
    </location>
</feature>
<comment type="similarity">
    <text evidence="2">Belongs to the G-protein coupled receptor 3 family.</text>
</comment>
<keyword evidence="4 12" id="KW-0812">Transmembrane</keyword>
<dbReference type="Proteomes" id="UP000694545">
    <property type="component" value="Unplaced"/>
</dbReference>
<feature type="transmembrane region" description="Helical" evidence="12">
    <location>
        <begin position="724"/>
        <end position="744"/>
    </location>
</feature>
<comment type="subcellular location">
    <subcellularLocation>
        <location evidence="1">Cell membrane</location>
        <topology evidence="1">Multi-pass membrane protein</topology>
    </subcellularLocation>
</comment>
<keyword evidence="11" id="KW-0807">Transducer</keyword>
<dbReference type="Pfam" id="PF07562">
    <property type="entry name" value="NCD3G"/>
    <property type="match status" value="1"/>
</dbReference>